<feature type="transmembrane region" description="Helical" evidence="8">
    <location>
        <begin position="6"/>
        <end position="25"/>
    </location>
</feature>
<name>A0ABV9NRI0_9BACI</name>
<keyword evidence="8" id="KW-0472">Membrane</keyword>
<evidence type="ECO:0000256" key="8">
    <source>
        <dbReference type="SAM" id="Phobius"/>
    </source>
</evidence>
<dbReference type="Proteomes" id="UP001595896">
    <property type="component" value="Unassembled WGS sequence"/>
</dbReference>
<keyword evidence="5 7" id="KW-0443">Lipid metabolism</keyword>
<comment type="pathway">
    <text evidence="1">Lipid metabolism.</text>
</comment>
<evidence type="ECO:0000313" key="11">
    <source>
        <dbReference type="Proteomes" id="UP001595896"/>
    </source>
</evidence>
<keyword evidence="4 7" id="KW-0808">Transferase</keyword>
<reference evidence="11" key="1">
    <citation type="journal article" date="2019" name="Int. J. Syst. Evol. Microbiol.">
        <title>The Global Catalogue of Microorganisms (GCM) 10K type strain sequencing project: providing services to taxonomists for standard genome sequencing and annotation.</title>
        <authorList>
            <consortium name="The Broad Institute Genomics Platform"/>
            <consortium name="The Broad Institute Genome Sequencing Center for Infectious Disease"/>
            <person name="Wu L."/>
            <person name="Ma J."/>
        </authorList>
    </citation>
    <scope>NUCLEOTIDE SEQUENCE [LARGE SCALE GENOMIC DNA]</scope>
    <source>
        <strain evidence="11">JCM 12165</strain>
    </source>
</reference>
<organism evidence="10 11">
    <name type="scientific">Bacillus daqingensis</name>
    <dbReference type="NCBI Taxonomy" id="872396"/>
    <lineage>
        <taxon>Bacteria</taxon>
        <taxon>Bacillati</taxon>
        <taxon>Bacillota</taxon>
        <taxon>Bacilli</taxon>
        <taxon>Bacillales</taxon>
        <taxon>Bacillaceae</taxon>
        <taxon>Bacillus</taxon>
    </lineage>
</organism>
<keyword evidence="3 7" id="KW-0444">Lipid biosynthesis</keyword>
<evidence type="ECO:0000256" key="5">
    <source>
        <dbReference type="ARBA" id="ARBA00023098"/>
    </source>
</evidence>
<dbReference type="CDD" id="cd07989">
    <property type="entry name" value="LPLAT_AGPAT-like"/>
    <property type="match status" value="1"/>
</dbReference>
<evidence type="ECO:0000256" key="6">
    <source>
        <dbReference type="ARBA" id="ARBA00023315"/>
    </source>
</evidence>
<feature type="domain" description="Phospholipid/glycerol acyltransferase" evidence="9">
    <location>
        <begin position="72"/>
        <end position="186"/>
    </location>
</feature>
<dbReference type="GO" id="GO:0016746">
    <property type="term" value="F:acyltransferase activity"/>
    <property type="evidence" value="ECO:0007669"/>
    <property type="project" value="UniProtKB-KW"/>
</dbReference>
<dbReference type="InterPro" id="IPR004552">
    <property type="entry name" value="AGP_acyltrans"/>
</dbReference>
<dbReference type="SUPFAM" id="SSF69593">
    <property type="entry name" value="Glycerol-3-phosphate (1)-acyltransferase"/>
    <property type="match status" value="1"/>
</dbReference>
<dbReference type="EC" id="2.3.1.51" evidence="7"/>
<dbReference type="EMBL" id="JBHSGK010000001">
    <property type="protein sequence ID" value="MFC4735050.1"/>
    <property type="molecule type" value="Genomic_DNA"/>
</dbReference>
<dbReference type="RefSeq" id="WP_377907673.1">
    <property type="nucleotide sequence ID" value="NZ_JBHSGK010000001.1"/>
</dbReference>
<dbReference type="InterPro" id="IPR002123">
    <property type="entry name" value="Plipid/glycerol_acylTrfase"/>
</dbReference>
<accession>A0ABV9NRI0</accession>
<comment type="similarity">
    <text evidence="2 7">Belongs to the 1-acyl-sn-glycerol-3-phosphate acyltransferase family.</text>
</comment>
<keyword evidence="6 7" id="KW-0012">Acyltransferase</keyword>
<evidence type="ECO:0000256" key="4">
    <source>
        <dbReference type="ARBA" id="ARBA00022679"/>
    </source>
</evidence>
<keyword evidence="11" id="KW-1185">Reference proteome</keyword>
<protein>
    <recommendedName>
        <fullName evidence="7">1-acyl-sn-glycerol-3-phosphate acyltransferase</fullName>
        <ecNumber evidence="7">2.3.1.51</ecNumber>
    </recommendedName>
</protein>
<comment type="catalytic activity">
    <reaction evidence="7">
        <text>a 1-acyl-sn-glycero-3-phosphate + an acyl-CoA = a 1,2-diacyl-sn-glycero-3-phosphate + CoA</text>
        <dbReference type="Rhea" id="RHEA:19709"/>
        <dbReference type="ChEBI" id="CHEBI:57287"/>
        <dbReference type="ChEBI" id="CHEBI:57970"/>
        <dbReference type="ChEBI" id="CHEBI:58342"/>
        <dbReference type="ChEBI" id="CHEBI:58608"/>
        <dbReference type="EC" id="2.3.1.51"/>
    </reaction>
</comment>
<keyword evidence="8" id="KW-1133">Transmembrane helix</keyword>
<dbReference type="PANTHER" id="PTHR10434">
    <property type="entry name" value="1-ACYL-SN-GLYCEROL-3-PHOSPHATE ACYLTRANSFERASE"/>
    <property type="match status" value="1"/>
</dbReference>
<comment type="caution">
    <text evidence="10">The sequence shown here is derived from an EMBL/GenBank/DDBJ whole genome shotgun (WGS) entry which is preliminary data.</text>
</comment>
<dbReference type="SMART" id="SM00563">
    <property type="entry name" value="PlsC"/>
    <property type="match status" value="1"/>
</dbReference>
<dbReference type="NCBIfam" id="TIGR00530">
    <property type="entry name" value="AGP_acyltrn"/>
    <property type="match status" value="1"/>
</dbReference>
<evidence type="ECO:0000256" key="3">
    <source>
        <dbReference type="ARBA" id="ARBA00022516"/>
    </source>
</evidence>
<comment type="domain">
    <text evidence="7">The HXXXXD motif is essential for acyltransferase activity and may constitute the binding site for the phosphate moiety of the glycerol-3-phosphate.</text>
</comment>
<evidence type="ECO:0000256" key="2">
    <source>
        <dbReference type="ARBA" id="ARBA00008655"/>
    </source>
</evidence>
<keyword evidence="8" id="KW-0812">Transmembrane</keyword>
<keyword evidence="7" id="KW-0594">Phospholipid biosynthesis</keyword>
<evidence type="ECO:0000313" key="10">
    <source>
        <dbReference type="EMBL" id="MFC4735050.1"/>
    </source>
</evidence>
<dbReference type="Pfam" id="PF01553">
    <property type="entry name" value="Acyltransferase"/>
    <property type="match status" value="1"/>
</dbReference>
<evidence type="ECO:0000259" key="9">
    <source>
        <dbReference type="SMART" id="SM00563"/>
    </source>
</evidence>
<proteinExistence type="inferred from homology"/>
<evidence type="ECO:0000256" key="1">
    <source>
        <dbReference type="ARBA" id="ARBA00005189"/>
    </source>
</evidence>
<evidence type="ECO:0000256" key="7">
    <source>
        <dbReference type="RuleBase" id="RU361267"/>
    </source>
</evidence>
<keyword evidence="7" id="KW-1208">Phospholipid metabolism</keyword>
<gene>
    <name evidence="10" type="ORF">ACFO4L_00505</name>
</gene>
<sequence length="245" mass="27082">MIRTGLWFIYFFIHLVLVIPGLGIAHMLKRKDREKADAYIHRRAYLWAASLVKFAGGKIVVHGNEQLPDGPVLFVAGHQGNFDIPILLSTANRKIGFISKVEVKKIPLIGSWMKLLDCVFIDRKDRRQSVAAIREGSEKLKNGSSLVIFPEGTRNRGGKPGQFKKGSLKLAQLSGVPIVPVTIDGSYRLMEANGGKMKPARVIVTYGEPITIHQDKKIDAAELAALVQQRVEEHLPAAVESESVL</sequence>
<dbReference type="PANTHER" id="PTHR10434:SF64">
    <property type="entry name" value="1-ACYL-SN-GLYCEROL-3-PHOSPHATE ACYLTRANSFERASE-RELATED"/>
    <property type="match status" value="1"/>
</dbReference>